<dbReference type="Pfam" id="PF00440">
    <property type="entry name" value="TetR_N"/>
    <property type="match status" value="1"/>
</dbReference>
<dbReference type="RefSeq" id="WP_134510812.1">
    <property type="nucleotide sequence ID" value="NZ_SOFM01000049.1"/>
</dbReference>
<accession>A0A4R8W3V5</accession>
<evidence type="ECO:0000256" key="1">
    <source>
        <dbReference type="ARBA" id="ARBA00023015"/>
    </source>
</evidence>
<evidence type="ECO:0000313" key="7">
    <source>
        <dbReference type="Proteomes" id="UP000297643"/>
    </source>
</evidence>
<dbReference type="GO" id="GO:0000976">
    <property type="term" value="F:transcription cis-regulatory region binding"/>
    <property type="evidence" value="ECO:0007669"/>
    <property type="project" value="TreeGrafter"/>
</dbReference>
<feature type="DNA-binding region" description="H-T-H motif" evidence="4">
    <location>
        <begin position="36"/>
        <end position="55"/>
    </location>
</feature>
<dbReference type="PRINTS" id="PR00455">
    <property type="entry name" value="HTHTETR"/>
</dbReference>
<evidence type="ECO:0000256" key="2">
    <source>
        <dbReference type="ARBA" id="ARBA00023125"/>
    </source>
</evidence>
<keyword evidence="3" id="KW-0804">Transcription</keyword>
<gene>
    <name evidence="6" type="ORF">E3O32_15935</name>
</gene>
<dbReference type="Proteomes" id="UP000297643">
    <property type="component" value="Unassembled WGS sequence"/>
</dbReference>
<sequence>MAVKPARAKALSVEDRQAMLIDAVTPLLLEHGQAVTTRQIADCAGIAEGTIFRAFGSKDELIQAAVARHLDPEPFRRQLRAIDPLLPLEDRIRAIVAVMRARFTTLFTLMSALGRHGPPPGHEKGHHVAGEFAGILAGILADDLERFRVPAERVGQIVRMVTLAASVPQIRDGPDFDDAEITALILHGIMGAPVQHHSIATPHHAP</sequence>
<protein>
    <submittedName>
        <fullName evidence="6">TetR/AcrR family transcriptional regulator</fullName>
    </submittedName>
</protein>
<evidence type="ECO:0000259" key="5">
    <source>
        <dbReference type="PROSITE" id="PS50977"/>
    </source>
</evidence>
<dbReference type="AlphaFoldDB" id="A0A4R8W3V5"/>
<dbReference type="Gene3D" id="1.10.357.10">
    <property type="entry name" value="Tetracycline Repressor, domain 2"/>
    <property type="match status" value="1"/>
</dbReference>
<dbReference type="InterPro" id="IPR050109">
    <property type="entry name" value="HTH-type_TetR-like_transc_reg"/>
</dbReference>
<dbReference type="InterPro" id="IPR001647">
    <property type="entry name" value="HTH_TetR"/>
</dbReference>
<keyword evidence="2 4" id="KW-0238">DNA-binding</keyword>
<dbReference type="InterPro" id="IPR009057">
    <property type="entry name" value="Homeodomain-like_sf"/>
</dbReference>
<organism evidence="6 7">
    <name type="scientific">Cryobacterium mannosilyticum</name>
    <dbReference type="NCBI Taxonomy" id="1259190"/>
    <lineage>
        <taxon>Bacteria</taxon>
        <taxon>Bacillati</taxon>
        <taxon>Actinomycetota</taxon>
        <taxon>Actinomycetes</taxon>
        <taxon>Micrococcales</taxon>
        <taxon>Microbacteriaceae</taxon>
        <taxon>Cryobacterium</taxon>
    </lineage>
</organism>
<dbReference type="PANTHER" id="PTHR30055:SF234">
    <property type="entry name" value="HTH-TYPE TRANSCRIPTIONAL REGULATOR BETI"/>
    <property type="match status" value="1"/>
</dbReference>
<dbReference type="EMBL" id="SOFM01000049">
    <property type="protein sequence ID" value="TFB99929.1"/>
    <property type="molecule type" value="Genomic_DNA"/>
</dbReference>
<evidence type="ECO:0000313" key="6">
    <source>
        <dbReference type="EMBL" id="TFB99929.1"/>
    </source>
</evidence>
<dbReference type="PROSITE" id="PS50977">
    <property type="entry name" value="HTH_TETR_2"/>
    <property type="match status" value="1"/>
</dbReference>
<evidence type="ECO:0000256" key="4">
    <source>
        <dbReference type="PROSITE-ProRule" id="PRU00335"/>
    </source>
</evidence>
<proteinExistence type="predicted"/>
<dbReference type="PANTHER" id="PTHR30055">
    <property type="entry name" value="HTH-TYPE TRANSCRIPTIONAL REGULATOR RUTR"/>
    <property type="match status" value="1"/>
</dbReference>
<keyword evidence="1" id="KW-0805">Transcription regulation</keyword>
<comment type="caution">
    <text evidence="6">The sequence shown here is derived from an EMBL/GenBank/DDBJ whole genome shotgun (WGS) entry which is preliminary data.</text>
</comment>
<dbReference type="SUPFAM" id="SSF46689">
    <property type="entry name" value="Homeodomain-like"/>
    <property type="match status" value="1"/>
</dbReference>
<evidence type="ECO:0000256" key="3">
    <source>
        <dbReference type="ARBA" id="ARBA00023163"/>
    </source>
</evidence>
<keyword evidence="7" id="KW-1185">Reference proteome</keyword>
<dbReference type="GO" id="GO:0003700">
    <property type="term" value="F:DNA-binding transcription factor activity"/>
    <property type="evidence" value="ECO:0007669"/>
    <property type="project" value="TreeGrafter"/>
</dbReference>
<feature type="domain" description="HTH tetR-type" evidence="5">
    <location>
        <begin position="14"/>
        <end position="73"/>
    </location>
</feature>
<name>A0A4R8W3V5_9MICO</name>
<reference evidence="6 7" key="1">
    <citation type="submission" date="2019-03" db="EMBL/GenBank/DDBJ databases">
        <title>Genomics of glacier-inhabiting Cryobacterium strains.</title>
        <authorList>
            <person name="Liu Q."/>
            <person name="Xin Y.-H."/>
        </authorList>
    </citation>
    <scope>NUCLEOTIDE SEQUENCE [LARGE SCALE GENOMIC DNA]</scope>
    <source>
        <strain evidence="6 7">RHLT2-21</strain>
    </source>
</reference>